<dbReference type="Gene3D" id="3.40.50.300">
    <property type="entry name" value="P-loop containing nucleotide triphosphate hydrolases"/>
    <property type="match status" value="1"/>
</dbReference>
<dbReference type="EMBL" id="LR131271">
    <property type="protein sequence ID" value="VDR27567.1"/>
    <property type="molecule type" value="Genomic_DNA"/>
</dbReference>
<dbReference type="PANTHER" id="PTHR32071:SF38">
    <property type="entry name" value="PSP OPERON TRANSCRIPTIONAL ACTIVATOR"/>
    <property type="match status" value="1"/>
</dbReference>
<feature type="domain" description="PTS EIIA type-4" evidence="5">
    <location>
        <begin position="509"/>
        <end position="638"/>
    </location>
</feature>
<dbReference type="GO" id="GO:0006355">
    <property type="term" value="P:regulation of DNA-templated transcription"/>
    <property type="evidence" value="ECO:0007669"/>
    <property type="project" value="InterPro"/>
</dbReference>
<keyword evidence="2" id="KW-0547">Nucleotide-binding</keyword>
<dbReference type="PROSITE" id="PS51096">
    <property type="entry name" value="PTS_EIIA_TYPE_4"/>
    <property type="match status" value="1"/>
</dbReference>
<dbReference type="InterPro" id="IPR036662">
    <property type="entry name" value="PTS_EIIA_man-typ_sf"/>
</dbReference>
<gene>
    <name evidence="7" type="primary">ntrC_1</name>
    <name evidence="7" type="ORF">NCTC13098_03938</name>
</gene>
<dbReference type="PROSITE" id="PS51372">
    <property type="entry name" value="PRD_2"/>
    <property type="match status" value="1"/>
</dbReference>
<dbReference type="InterPro" id="IPR003593">
    <property type="entry name" value="AAA+_ATPase"/>
</dbReference>
<dbReference type="InterPro" id="IPR004701">
    <property type="entry name" value="PTS_EIIA_man-typ"/>
</dbReference>
<dbReference type="InterPro" id="IPR002078">
    <property type="entry name" value="Sigma_54_int"/>
</dbReference>
<dbReference type="InterPro" id="IPR027417">
    <property type="entry name" value="P-loop_NTPase"/>
</dbReference>
<organism evidence="7 8">
    <name type="scientific">Raoultella terrigena</name>
    <name type="common">Klebsiella terrigena</name>
    <dbReference type="NCBI Taxonomy" id="577"/>
    <lineage>
        <taxon>Bacteria</taxon>
        <taxon>Pseudomonadati</taxon>
        <taxon>Pseudomonadota</taxon>
        <taxon>Gammaproteobacteria</taxon>
        <taxon>Enterobacterales</taxon>
        <taxon>Enterobacteriaceae</taxon>
        <taxon>Klebsiella/Raoultella group</taxon>
        <taxon>Raoultella</taxon>
    </lineage>
</organism>
<dbReference type="GO" id="GO:0009401">
    <property type="term" value="P:phosphoenolpyruvate-dependent sugar phosphotransferase system"/>
    <property type="evidence" value="ECO:0007669"/>
    <property type="project" value="InterPro"/>
</dbReference>
<dbReference type="GO" id="GO:0016740">
    <property type="term" value="F:transferase activity"/>
    <property type="evidence" value="ECO:0007669"/>
    <property type="project" value="UniProtKB-KW"/>
</dbReference>
<dbReference type="Gene3D" id="3.40.50.510">
    <property type="entry name" value="Phosphotransferase system, mannose-type IIA component"/>
    <property type="match status" value="1"/>
</dbReference>
<dbReference type="SUPFAM" id="SSF63520">
    <property type="entry name" value="PTS-regulatory domain, PRD"/>
    <property type="match status" value="1"/>
</dbReference>
<dbReference type="InterPro" id="IPR011608">
    <property type="entry name" value="PRD"/>
</dbReference>
<feature type="domain" description="PRD" evidence="6">
    <location>
        <begin position="762"/>
        <end position="867"/>
    </location>
</feature>
<name>A0A3P8JWC4_RAOTE</name>
<evidence type="ECO:0000256" key="2">
    <source>
        <dbReference type="ARBA" id="ARBA00022741"/>
    </source>
</evidence>
<dbReference type="CDD" id="cd00009">
    <property type="entry name" value="AAA"/>
    <property type="match status" value="1"/>
</dbReference>
<accession>A0A3P8JWC4</accession>
<dbReference type="SUPFAM" id="SSF52540">
    <property type="entry name" value="P-loop containing nucleoside triphosphate hydrolases"/>
    <property type="match status" value="1"/>
</dbReference>
<dbReference type="Pfam" id="PF00158">
    <property type="entry name" value="Sigma54_activat"/>
    <property type="match status" value="1"/>
</dbReference>
<dbReference type="Proteomes" id="UP000274346">
    <property type="component" value="Chromosome"/>
</dbReference>
<dbReference type="Pfam" id="PF00874">
    <property type="entry name" value="PRD"/>
    <property type="match status" value="1"/>
</dbReference>
<evidence type="ECO:0000259" key="6">
    <source>
        <dbReference type="PROSITE" id="PS51372"/>
    </source>
</evidence>
<dbReference type="PROSITE" id="PS50045">
    <property type="entry name" value="SIGMA54_INTERACT_4"/>
    <property type="match status" value="1"/>
</dbReference>
<evidence type="ECO:0000313" key="7">
    <source>
        <dbReference type="EMBL" id="VDR27567.1"/>
    </source>
</evidence>
<dbReference type="PROSITE" id="PS00675">
    <property type="entry name" value="SIGMA54_INTERACT_1"/>
    <property type="match status" value="1"/>
</dbReference>
<evidence type="ECO:0000313" key="8">
    <source>
        <dbReference type="Proteomes" id="UP000274346"/>
    </source>
</evidence>
<reference evidence="7 8" key="1">
    <citation type="submission" date="2018-12" db="EMBL/GenBank/DDBJ databases">
        <authorList>
            <consortium name="Pathogen Informatics"/>
        </authorList>
    </citation>
    <scope>NUCLEOTIDE SEQUENCE [LARGE SCALE GENOMIC DNA]</scope>
    <source>
        <strain evidence="7 8">NCTC13098</strain>
    </source>
</reference>
<sequence length="876" mass="97963">MLGTAGEMMSAKENLYRKLNTLYRDGVSGFTTRDCESFTSASRSVISLYLNQLCDEGYLRKETTRPVRFWLTDRIPSVADDEPQSSGVFQSLIGANGSLKQAVELCLAAVSYPDGGLPVLITGESGVGKSYLAQLLHQHAGTAGIISSQVKLIELNCADYANNPELLSGTLFGYIKGAFTGAEKNKSGLLDEADGGFLFLDEIHRLSAENQEKLFLFMDKGYFYRLGDNRQPHHAKVRFLFATTENSENVLLTTFLRRIPVTVELPGWNARPYMERLALISHFFAREARRFKQRVHVDGALIRQLLATPAKGNIGELKNRIKVLCASAWAQRGAEEITIRSASGVGGEHDTVTFSEGDNGTLPVDLLAASYITRDEQLLENFCRAANVPLFVNKLEEHASLPGGNLYHGIVWQLVRDTLQEFSELTGISVPATAEKAVFHSLQWCLSREVDPDSVGRLVGVTGYVPQRARLLADECITLFAKQFPRTQLALMKPLLSAIFYHQIESAPLIQGIVVAHGRSTASSIAGTANRLLGGFYLKAFDMPLSVNTRGIISHLTTWINQLEEQHGMIILVDMGSLQDIYSEIKLHIQGDLLVMNNVSTSMALDIAGKIQHQLSMKAVVDSIKGAWEVEARYYSGLLQGNKIIISCISGEGVSRQLQEITRRYIADDTLEIVTMEYDDLKWKLSKADSALYGTRLLITTTELNAGYIPQVNTRQLINDKPELLWKNYFSDLLSADELQKMIDEIVILFTLEGVVSHLTFLNPNIIIEEVEQVVKYFELSYSIHFESYLRINLFMHLAALIERLLTHDGLTHRDAFELNERQQRFMALVPDAFRTLINKYRISLTTTEALMIYELMEPWIALPEEEVLKTGLNSV</sequence>
<dbReference type="AlphaFoldDB" id="A0A3P8JWC4"/>
<dbReference type="GO" id="GO:0005524">
    <property type="term" value="F:ATP binding"/>
    <property type="evidence" value="ECO:0007669"/>
    <property type="project" value="UniProtKB-KW"/>
</dbReference>
<dbReference type="InterPro" id="IPR036634">
    <property type="entry name" value="PRD_sf"/>
</dbReference>
<evidence type="ECO:0000259" key="5">
    <source>
        <dbReference type="PROSITE" id="PS51096"/>
    </source>
</evidence>
<dbReference type="SUPFAM" id="SSF53062">
    <property type="entry name" value="PTS system fructose IIA component-like"/>
    <property type="match status" value="1"/>
</dbReference>
<dbReference type="Gene3D" id="1.10.1790.10">
    <property type="entry name" value="PRD domain"/>
    <property type="match status" value="1"/>
</dbReference>
<keyword evidence="3" id="KW-0067">ATP-binding</keyword>
<dbReference type="KEGG" id="rtg:NCTC13098_03938"/>
<protein>
    <submittedName>
        <fullName evidence="7">Nitrogen assimilation regulatory protein</fullName>
    </submittedName>
</protein>
<dbReference type="GO" id="GO:0016020">
    <property type="term" value="C:membrane"/>
    <property type="evidence" value="ECO:0007669"/>
    <property type="project" value="InterPro"/>
</dbReference>
<dbReference type="PANTHER" id="PTHR32071">
    <property type="entry name" value="TRANSCRIPTIONAL REGULATORY PROTEIN"/>
    <property type="match status" value="1"/>
</dbReference>
<feature type="domain" description="Sigma-54 factor interaction" evidence="4">
    <location>
        <begin position="92"/>
        <end position="326"/>
    </location>
</feature>
<evidence type="ECO:0000256" key="3">
    <source>
        <dbReference type="ARBA" id="ARBA00022840"/>
    </source>
</evidence>
<keyword evidence="1" id="KW-0808">Transferase</keyword>
<proteinExistence type="predicted"/>
<evidence type="ECO:0000259" key="4">
    <source>
        <dbReference type="PROSITE" id="PS50045"/>
    </source>
</evidence>
<dbReference type="SMART" id="SM00382">
    <property type="entry name" value="AAA"/>
    <property type="match status" value="1"/>
</dbReference>
<evidence type="ECO:0000256" key="1">
    <source>
        <dbReference type="ARBA" id="ARBA00022679"/>
    </source>
</evidence>
<dbReference type="InterPro" id="IPR025662">
    <property type="entry name" value="Sigma_54_int_dom_ATP-bd_1"/>
</dbReference>